<dbReference type="Proteomes" id="UP000002640">
    <property type="component" value="Unassembled WGS sequence"/>
</dbReference>
<dbReference type="EMBL" id="JH159154">
    <property type="protein sequence ID" value="EGZ18315.1"/>
    <property type="molecule type" value="Genomic_DNA"/>
</dbReference>
<protein>
    <submittedName>
        <fullName evidence="1">Uncharacterized protein</fullName>
    </submittedName>
</protein>
<dbReference type="InParanoid" id="G4ZCV7"/>
<feature type="non-terminal residue" evidence="1">
    <location>
        <position position="174"/>
    </location>
</feature>
<accession>G4ZCV7</accession>
<keyword evidence="2" id="KW-1185">Reference proteome</keyword>
<dbReference type="RefSeq" id="XP_009527373.1">
    <property type="nucleotide sequence ID" value="XM_009529078.1"/>
</dbReference>
<proteinExistence type="predicted"/>
<reference evidence="1 2" key="1">
    <citation type="journal article" date="2006" name="Science">
        <title>Phytophthora genome sequences uncover evolutionary origins and mechanisms of pathogenesis.</title>
        <authorList>
            <person name="Tyler B.M."/>
            <person name="Tripathy S."/>
            <person name="Zhang X."/>
            <person name="Dehal P."/>
            <person name="Jiang R.H."/>
            <person name="Aerts A."/>
            <person name="Arredondo F.D."/>
            <person name="Baxter L."/>
            <person name="Bensasson D."/>
            <person name="Beynon J.L."/>
            <person name="Chapman J."/>
            <person name="Damasceno C.M."/>
            <person name="Dorrance A.E."/>
            <person name="Dou D."/>
            <person name="Dickerman A.W."/>
            <person name="Dubchak I.L."/>
            <person name="Garbelotto M."/>
            <person name="Gijzen M."/>
            <person name="Gordon S.G."/>
            <person name="Govers F."/>
            <person name="Grunwald N.J."/>
            <person name="Huang W."/>
            <person name="Ivors K.L."/>
            <person name="Jones R.W."/>
            <person name="Kamoun S."/>
            <person name="Krampis K."/>
            <person name="Lamour K.H."/>
            <person name="Lee M.K."/>
            <person name="McDonald W.H."/>
            <person name="Medina M."/>
            <person name="Meijer H.J."/>
            <person name="Nordberg E.K."/>
            <person name="Maclean D.J."/>
            <person name="Ospina-Giraldo M.D."/>
            <person name="Morris P.F."/>
            <person name="Phuntumart V."/>
            <person name="Putnam N.H."/>
            <person name="Rash S."/>
            <person name="Rose J.K."/>
            <person name="Sakihama Y."/>
            <person name="Salamov A.A."/>
            <person name="Savidor A."/>
            <person name="Scheuring C.F."/>
            <person name="Smith B.M."/>
            <person name="Sobral B.W."/>
            <person name="Terry A."/>
            <person name="Torto-Alalibo T.A."/>
            <person name="Win J."/>
            <person name="Xu Z."/>
            <person name="Zhang H."/>
            <person name="Grigoriev I.V."/>
            <person name="Rokhsar D.S."/>
            <person name="Boore J.L."/>
        </authorList>
    </citation>
    <scope>NUCLEOTIDE SEQUENCE [LARGE SCALE GENOMIC DNA]</scope>
    <source>
        <strain evidence="1 2">P6497</strain>
    </source>
</reference>
<name>G4ZCV7_PHYSP</name>
<evidence type="ECO:0000313" key="2">
    <source>
        <dbReference type="Proteomes" id="UP000002640"/>
    </source>
</evidence>
<organism evidence="1 2">
    <name type="scientific">Phytophthora sojae (strain P6497)</name>
    <name type="common">Soybean stem and root rot agent</name>
    <name type="synonym">Phytophthora megasperma f. sp. glycines</name>
    <dbReference type="NCBI Taxonomy" id="1094619"/>
    <lineage>
        <taxon>Eukaryota</taxon>
        <taxon>Sar</taxon>
        <taxon>Stramenopiles</taxon>
        <taxon>Oomycota</taxon>
        <taxon>Peronosporomycetes</taxon>
        <taxon>Peronosporales</taxon>
        <taxon>Peronosporaceae</taxon>
        <taxon>Phytophthora</taxon>
    </lineage>
</organism>
<dbReference type="GeneID" id="20657964"/>
<sequence>MLVGGVQQYVKIDGGARYFVAGTKWMARGERKQVDAPVMYVEGIGGFLLDVLGVWTFSMTNVYERGDVVVTIDACIVEGCTSEFLLSVAFLEGHRAKMDFDRGEVRYHERSSMVIVPLRTTEETNDPAVAAVRLASATYLHRRAVQTVEVAIAAPDGAEGIFLPTVNNGAVLLA</sequence>
<evidence type="ECO:0000313" key="1">
    <source>
        <dbReference type="EMBL" id="EGZ18315.1"/>
    </source>
</evidence>
<dbReference type="AlphaFoldDB" id="G4ZCV7"/>
<dbReference type="KEGG" id="psoj:PHYSODRAFT_501357"/>
<gene>
    <name evidence="1" type="ORF">PHYSODRAFT_501357</name>
</gene>